<organism evidence="2 3">
    <name type="scientific">Dendrothele bispora (strain CBS 962.96)</name>
    <dbReference type="NCBI Taxonomy" id="1314807"/>
    <lineage>
        <taxon>Eukaryota</taxon>
        <taxon>Fungi</taxon>
        <taxon>Dikarya</taxon>
        <taxon>Basidiomycota</taxon>
        <taxon>Agaricomycotina</taxon>
        <taxon>Agaricomycetes</taxon>
        <taxon>Agaricomycetidae</taxon>
        <taxon>Agaricales</taxon>
        <taxon>Agaricales incertae sedis</taxon>
        <taxon>Dendrothele</taxon>
    </lineage>
</organism>
<feature type="transmembrane region" description="Helical" evidence="1">
    <location>
        <begin position="54"/>
        <end position="77"/>
    </location>
</feature>
<sequence length="334" mass="36774">MSMIAYINMVVSGVIELNLSTTFCSLLYGVYLVLFAICMYIIAHKKGSVSRLHFAALVALFVLATLGFILDCIYTNFKIEMILIEVTNSSLEGSNTAVPPSLSVTLFVLHGLTNIIADIILIHRCYKVWGAKKKVIVLPVIISIINNGLAFGEIIAGTVLTVNKTTAQDINSLPTLGGNYLTFENDAIILYLAVTLFTNLVITFMIAGRIWWIGHQISKFLPSRKFNLARQTMAICLESGIMYPLVIFPTLVLSSQAVKSNTPSQFFEAGILIQAMGIAPTFIIVRVALGISIESVQDTICNENGQRDRVVLSTWQANHNIDEPVQRPEERSVV</sequence>
<keyword evidence="1" id="KW-0812">Transmembrane</keyword>
<keyword evidence="1" id="KW-0472">Membrane</keyword>
<feature type="transmembrane region" description="Helical" evidence="1">
    <location>
        <begin position="266"/>
        <end position="289"/>
    </location>
</feature>
<protein>
    <submittedName>
        <fullName evidence="2">Uncharacterized protein</fullName>
    </submittedName>
</protein>
<gene>
    <name evidence="2" type="ORF">K435DRAFT_870024</name>
</gene>
<evidence type="ECO:0000313" key="2">
    <source>
        <dbReference type="EMBL" id="THU84685.1"/>
    </source>
</evidence>
<dbReference type="AlphaFoldDB" id="A0A4V4HCT7"/>
<name>A0A4V4HCT7_DENBC</name>
<proteinExistence type="predicted"/>
<accession>A0A4V4HCT7</accession>
<feature type="transmembrane region" description="Helical" evidence="1">
    <location>
        <begin position="20"/>
        <end position="42"/>
    </location>
</feature>
<dbReference type="EMBL" id="ML179585">
    <property type="protein sequence ID" value="THU84685.1"/>
    <property type="molecule type" value="Genomic_DNA"/>
</dbReference>
<dbReference type="Proteomes" id="UP000297245">
    <property type="component" value="Unassembled WGS sequence"/>
</dbReference>
<evidence type="ECO:0000256" key="1">
    <source>
        <dbReference type="SAM" id="Phobius"/>
    </source>
</evidence>
<feature type="transmembrane region" description="Helical" evidence="1">
    <location>
        <begin position="135"/>
        <end position="156"/>
    </location>
</feature>
<feature type="transmembrane region" description="Helical" evidence="1">
    <location>
        <begin position="188"/>
        <end position="212"/>
    </location>
</feature>
<keyword evidence="1" id="KW-1133">Transmembrane helix</keyword>
<evidence type="ECO:0000313" key="3">
    <source>
        <dbReference type="Proteomes" id="UP000297245"/>
    </source>
</evidence>
<keyword evidence="3" id="KW-1185">Reference proteome</keyword>
<reference evidence="2 3" key="1">
    <citation type="journal article" date="2019" name="Nat. Ecol. Evol.">
        <title>Megaphylogeny resolves global patterns of mushroom evolution.</title>
        <authorList>
            <person name="Varga T."/>
            <person name="Krizsan K."/>
            <person name="Foldi C."/>
            <person name="Dima B."/>
            <person name="Sanchez-Garcia M."/>
            <person name="Sanchez-Ramirez S."/>
            <person name="Szollosi G.J."/>
            <person name="Szarkandi J.G."/>
            <person name="Papp V."/>
            <person name="Albert L."/>
            <person name="Andreopoulos W."/>
            <person name="Angelini C."/>
            <person name="Antonin V."/>
            <person name="Barry K.W."/>
            <person name="Bougher N.L."/>
            <person name="Buchanan P."/>
            <person name="Buyck B."/>
            <person name="Bense V."/>
            <person name="Catcheside P."/>
            <person name="Chovatia M."/>
            <person name="Cooper J."/>
            <person name="Damon W."/>
            <person name="Desjardin D."/>
            <person name="Finy P."/>
            <person name="Geml J."/>
            <person name="Haridas S."/>
            <person name="Hughes K."/>
            <person name="Justo A."/>
            <person name="Karasinski D."/>
            <person name="Kautmanova I."/>
            <person name="Kiss B."/>
            <person name="Kocsube S."/>
            <person name="Kotiranta H."/>
            <person name="LaButti K.M."/>
            <person name="Lechner B.E."/>
            <person name="Liimatainen K."/>
            <person name="Lipzen A."/>
            <person name="Lukacs Z."/>
            <person name="Mihaltcheva S."/>
            <person name="Morgado L.N."/>
            <person name="Niskanen T."/>
            <person name="Noordeloos M.E."/>
            <person name="Ohm R.A."/>
            <person name="Ortiz-Santana B."/>
            <person name="Ovrebo C."/>
            <person name="Racz N."/>
            <person name="Riley R."/>
            <person name="Savchenko A."/>
            <person name="Shiryaev A."/>
            <person name="Soop K."/>
            <person name="Spirin V."/>
            <person name="Szebenyi C."/>
            <person name="Tomsovsky M."/>
            <person name="Tulloss R.E."/>
            <person name="Uehling J."/>
            <person name="Grigoriev I.V."/>
            <person name="Vagvolgyi C."/>
            <person name="Papp T."/>
            <person name="Martin F.M."/>
            <person name="Miettinen O."/>
            <person name="Hibbett D.S."/>
            <person name="Nagy L.G."/>
        </authorList>
    </citation>
    <scope>NUCLEOTIDE SEQUENCE [LARGE SCALE GENOMIC DNA]</scope>
    <source>
        <strain evidence="2 3">CBS 962.96</strain>
    </source>
</reference>
<feature type="transmembrane region" description="Helical" evidence="1">
    <location>
        <begin position="233"/>
        <end position="254"/>
    </location>
</feature>
<dbReference type="OrthoDB" id="3019750at2759"/>